<evidence type="ECO:0000313" key="2">
    <source>
        <dbReference type="Proteomes" id="UP000024635"/>
    </source>
</evidence>
<dbReference type="AlphaFoldDB" id="A0A016V6F4"/>
<protein>
    <submittedName>
        <fullName evidence="1">Uncharacterized protein</fullName>
    </submittedName>
</protein>
<reference evidence="2" key="1">
    <citation type="journal article" date="2015" name="Nat. Genet.">
        <title>The genome and transcriptome of the zoonotic hookworm Ancylostoma ceylanicum identify infection-specific gene families.</title>
        <authorList>
            <person name="Schwarz E.M."/>
            <person name="Hu Y."/>
            <person name="Antoshechkin I."/>
            <person name="Miller M.M."/>
            <person name="Sternberg P.W."/>
            <person name="Aroian R.V."/>
        </authorList>
    </citation>
    <scope>NUCLEOTIDE SEQUENCE</scope>
    <source>
        <strain evidence="2">HY135</strain>
    </source>
</reference>
<organism evidence="1 2">
    <name type="scientific">Ancylostoma ceylanicum</name>
    <dbReference type="NCBI Taxonomy" id="53326"/>
    <lineage>
        <taxon>Eukaryota</taxon>
        <taxon>Metazoa</taxon>
        <taxon>Ecdysozoa</taxon>
        <taxon>Nematoda</taxon>
        <taxon>Chromadorea</taxon>
        <taxon>Rhabditida</taxon>
        <taxon>Rhabditina</taxon>
        <taxon>Rhabditomorpha</taxon>
        <taxon>Strongyloidea</taxon>
        <taxon>Ancylostomatidae</taxon>
        <taxon>Ancylostomatinae</taxon>
        <taxon>Ancylostoma</taxon>
    </lineage>
</organism>
<gene>
    <name evidence="1" type="primary">Acey_s0017.g3414</name>
    <name evidence="1" type="ORF">Y032_0017g3414</name>
</gene>
<accession>A0A016V6F4</accession>
<name>A0A016V6F4_9BILA</name>
<evidence type="ECO:0000313" key="1">
    <source>
        <dbReference type="EMBL" id="EYC22547.1"/>
    </source>
</evidence>
<dbReference type="Proteomes" id="UP000024635">
    <property type="component" value="Unassembled WGS sequence"/>
</dbReference>
<dbReference type="EMBL" id="JARK01001353">
    <property type="protein sequence ID" value="EYC22547.1"/>
    <property type="molecule type" value="Genomic_DNA"/>
</dbReference>
<proteinExistence type="predicted"/>
<sequence>MTGSEPSTPCKTVEYLSHLAISVSLEPGTEMKYMLHHHVKQVFKLDSFHSELRVWFLYFPCKQYAVISHAYDQIISWHYLVKVVEHI</sequence>
<comment type="caution">
    <text evidence="1">The sequence shown here is derived from an EMBL/GenBank/DDBJ whole genome shotgun (WGS) entry which is preliminary data.</text>
</comment>
<keyword evidence="2" id="KW-1185">Reference proteome</keyword>